<name>A0A840RDH6_9NEIS</name>
<dbReference type="Proteomes" id="UP000543030">
    <property type="component" value="Unassembled WGS sequence"/>
</dbReference>
<feature type="compositionally biased region" description="Low complexity" evidence="1">
    <location>
        <begin position="53"/>
        <end position="82"/>
    </location>
</feature>
<dbReference type="AlphaFoldDB" id="A0A840RDH6"/>
<feature type="chain" id="PRO_5032862578" evidence="2">
    <location>
        <begin position="23"/>
        <end position="82"/>
    </location>
</feature>
<evidence type="ECO:0000313" key="4">
    <source>
        <dbReference type="Proteomes" id="UP000543030"/>
    </source>
</evidence>
<accession>A0A840RDH6</accession>
<sequence length="82" mass="8321">MKKTIITACTLAAALVAGTALAGATGEHPYRNGVLDNSPSFYSHMQDRTSQDNSAGLSGSSTTSNATSTDSSSSMDSSSQTN</sequence>
<proteinExistence type="predicted"/>
<feature type="region of interest" description="Disordered" evidence="1">
    <location>
        <begin position="25"/>
        <end position="82"/>
    </location>
</feature>
<evidence type="ECO:0000313" key="3">
    <source>
        <dbReference type="EMBL" id="MBB5190588.1"/>
    </source>
</evidence>
<gene>
    <name evidence="3" type="ORF">HNQ50_001310</name>
</gene>
<protein>
    <submittedName>
        <fullName evidence="3">Uncharacterized protein</fullName>
    </submittedName>
</protein>
<evidence type="ECO:0000256" key="1">
    <source>
        <dbReference type="SAM" id="MobiDB-lite"/>
    </source>
</evidence>
<keyword evidence="2" id="KW-0732">Signal</keyword>
<organism evidence="3 4">
    <name type="scientific">Silvimonas terrae</name>
    <dbReference type="NCBI Taxonomy" id="300266"/>
    <lineage>
        <taxon>Bacteria</taxon>
        <taxon>Pseudomonadati</taxon>
        <taxon>Pseudomonadota</taxon>
        <taxon>Betaproteobacteria</taxon>
        <taxon>Neisseriales</taxon>
        <taxon>Chitinibacteraceae</taxon>
        <taxon>Silvimonas</taxon>
    </lineage>
</organism>
<feature type="signal peptide" evidence="2">
    <location>
        <begin position="1"/>
        <end position="22"/>
    </location>
</feature>
<keyword evidence="4" id="KW-1185">Reference proteome</keyword>
<reference evidence="3 4" key="1">
    <citation type="submission" date="2020-08" db="EMBL/GenBank/DDBJ databases">
        <title>Genomic Encyclopedia of Type Strains, Phase IV (KMG-IV): sequencing the most valuable type-strain genomes for metagenomic binning, comparative biology and taxonomic classification.</title>
        <authorList>
            <person name="Goeker M."/>
        </authorList>
    </citation>
    <scope>NUCLEOTIDE SEQUENCE [LARGE SCALE GENOMIC DNA]</scope>
    <source>
        <strain evidence="3 4">DSM 18233</strain>
    </source>
</reference>
<dbReference type="EMBL" id="JACHHN010000002">
    <property type="protein sequence ID" value="MBB5190588.1"/>
    <property type="molecule type" value="Genomic_DNA"/>
</dbReference>
<dbReference type="RefSeq" id="WP_184098746.1">
    <property type="nucleotide sequence ID" value="NZ_JACHHN010000002.1"/>
</dbReference>
<comment type="caution">
    <text evidence="3">The sequence shown here is derived from an EMBL/GenBank/DDBJ whole genome shotgun (WGS) entry which is preliminary data.</text>
</comment>
<evidence type="ECO:0000256" key="2">
    <source>
        <dbReference type="SAM" id="SignalP"/>
    </source>
</evidence>